<dbReference type="STRING" id="497965.Cyan7822_2056"/>
<dbReference type="EMBL" id="CP002198">
    <property type="protein sequence ID" value="ADN14038.1"/>
    <property type="molecule type" value="Genomic_DNA"/>
</dbReference>
<evidence type="ECO:0000313" key="3">
    <source>
        <dbReference type="Proteomes" id="UP000008206"/>
    </source>
</evidence>
<dbReference type="OrthoDB" id="9806653at2"/>
<dbReference type="eggNOG" id="COG0438">
    <property type="taxonomic scope" value="Bacteria"/>
</dbReference>
<protein>
    <submittedName>
        <fullName evidence="2">Glycosyl transferase group 1</fullName>
    </submittedName>
</protein>
<dbReference type="PANTHER" id="PTHR45947:SF3">
    <property type="entry name" value="SULFOQUINOVOSYL TRANSFERASE SQD2"/>
    <property type="match status" value="1"/>
</dbReference>
<sequence length="471" mass="53028">MVSNLLGFYQGNNSSQMRVLIVAENVSLSMGGESSLPLYYFQLLRSRNIETWLICHERVEAELRESFSPEELHYCYFIKDNPFQKMFWETGLWFPYRIQDLIFGQFIHFFTQQKTRLLAKQIIHERNIQLVFEPSPITPKGISFMYDMGVPVVIGPLCGGLNFPPAFQFMDSKFSGFTIKLGRYLALICHKFIPGKLQAAALIVANQRTAKALPVGVRGKIYEVIESGINLSVLQLKNEDTTLQERGKKSVRFVYSGRFVDWKGIQFIVKAFEQVAPKTDAILELVGDGQLRPEIEAKVKELNLEQRIIFHGWLTQAESIKIVRNCDVFVMPSLRECGGTALLEAMALGIPVITTKWAGPADYVTPECGILVEPSSIQTFIDGLAQAMLRLAQSPELRDQMGKAGTERVKTNYYDWVAKTDRIIEIFQEVLQDGNREQEMPVPLAGSLSVITTGTQTVAGNPGGQEARGKR</sequence>
<dbReference type="PANTHER" id="PTHR45947">
    <property type="entry name" value="SULFOQUINOVOSYL TRANSFERASE SQD2"/>
    <property type="match status" value="1"/>
</dbReference>
<dbReference type="HOGENOM" id="CLU_052026_0_0_3"/>
<dbReference type="KEGG" id="cyj:Cyan7822_2056"/>
<name>E0UCG7_GLOV7</name>
<dbReference type="RefSeq" id="WP_013322144.1">
    <property type="nucleotide sequence ID" value="NC_014501.1"/>
</dbReference>
<evidence type="ECO:0000313" key="2">
    <source>
        <dbReference type="EMBL" id="ADN14038.1"/>
    </source>
</evidence>
<reference evidence="3" key="1">
    <citation type="journal article" date="2011" name="MBio">
        <title>Novel metabolic attributes of the genus Cyanothece, comprising a group of unicellular nitrogen-fixing Cyanobacteria.</title>
        <authorList>
            <person name="Bandyopadhyay A."/>
            <person name="Elvitigala T."/>
            <person name="Welsh E."/>
            <person name="Stockel J."/>
            <person name="Liberton M."/>
            <person name="Min H."/>
            <person name="Sherman L.A."/>
            <person name="Pakrasi H.B."/>
        </authorList>
    </citation>
    <scope>NUCLEOTIDE SEQUENCE [LARGE SCALE GENOMIC DNA]</scope>
    <source>
        <strain evidence="3">PCC 7822</strain>
    </source>
</reference>
<dbReference type="SUPFAM" id="SSF53756">
    <property type="entry name" value="UDP-Glycosyltransferase/glycogen phosphorylase"/>
    <property type="match status" value="1"/>
</dbReference>
<evidence type="ECO:0000259" key="1">
    <source>
        <dbReference type="Pfam" id="PF00534"/>
    </source>
</evidence>
<dbReference type="Proteomes" id="UP000008206">
    <property type="component" value="Chromosome"/>
</dbReference>
<proteinExistence type="predicted"/>
<dbReference type="InterPro" id="IPR050194">
    <property type="entry name" value="Glycosyltransferase_grp1"/>
</dbReference>
<dbReference type="CDD" id="cd03801">
    <property type="entry name" value="GT4_PimA-like"/>
    <property type="match status" value="1"/>
</dbReference>
<dbReference type="Gene3D" id="3.40.50.2000">
    <property type="entry name" value="Glycogen Phosphorylase B"/>
    <property type="match status" value="1"/>
</dbReference>
<dbReference type="AlphaFoldDB" id="E0UCG7"/>
<keyword evidence="3" id="KW-1185">Reference proteome</keyword>
<organism evidence="2 3">
    <name type="scientific">Gloeothece verrucosa (strain PCC 7822)</name>
    <name type="common">Cyanothece sp. (strain PCC 7822)</name>
    <dbReference type="NCBI Taxonomy" id="497965"/>
    <lineage>
        <taxon>Bacteria</taxon>
        <taxon>Bacillati</taxon>
        <taxon>Cyanobacteriota</taxon>
        <taxon>Cyanophyceae</taxon>
        <taxon>Oscillatoriophycideae</taxon>
        <taxon>Chroococcales</taxon>
        <taxon>Aphanothecaceae</taxon>
        <taxon>Gloeothece</taxon>
        <taxon>Gloeothece verrucosa</taxon>
    </lineage>
</organism>
<dbReference type="Pfam" id="PF00534">
    <property type="entry name" value="Glycos_transf_1"/>
    <property type="match status" value="1"/>
</dbReference>
<dbReference type="GO" id="GO:0016757">
    <property type="term" value="F:glycosyltransferase activity"/>
    <property type="evidence" value="ECO:0007669"/>
    <property type="project" value="InterPro"/>
</dbReference>
<feature type="domain" description="Glycosyl transferase family 1" evidence="1">
    <location>
        <begin position="248"/>
        <end position="407"/>
    </location>
</feature>
<gene>
    <name evidence="2" type="ordered locus">Cyan7822_2056</name>
</gene>
<keyword evidence="2" id="KW-0808">Transferase</keyword>
<dbReference type="InterPro" id="IPR001296">
    <property type="entry name" value="Glyco_trans_1"/>
</dbReference>
<accession>E0UCG7</accession>
<dbReference type="CAZy" id="GT4">
    <property type="family name" value="Glycosyltransferase Family 4"/>
</dbReference>